<accession>A0A5C3EVQ8</accession>
<evidence type="ECO:0000313" key="1">
    <source>
        <dbReference type="EMBL" id="SPO35606.1"/>
    </source>
</evidence>
<protein>
    <submittedName>
        <fullName evidence="1">Uncharacterized protein</fullName>
    </submittedName>
</protein>
<reference evidence="1 2" key="1">
    <citation type="submission" date="2018-03" db="EMBL/GenBank/DDBJ databases">
        <authorList>
            <person name="Guldener U."/>
        </authorList>
    </citation>
    <scope>NUCLEOTIDE SEQUENCE [LARGE SCALE GENOMIC DNA]</scope>
    <source>
        <strain evidence="1 2">DAOM196992</strain>
    </source>
</reference>
<gene>
    <name evidence="1" type="ORF">PSFLO_01077</name>
</gene>
<keyword evidence="2" id="KW-1185">Reference proteome</keyword>
<proteinExistence type="predicted"/>
<dbReference type="AlphaFoldDB" id="A0A5C3EVQ8"/>
<organism evidence="1 2">
    <name type="scientific">Pseudozyma flocculosa</name>
    <dbReference type="NCBI Taxonomy" id="84751"/>
    <lineage>
        <taxon>Eukaryota</taxon>
        <taxon>Fungi</taxon>
        <taxon>Dikarya</taxon>
        <taxon>Basidiomycota</taxon>
        <taxon>Ustilaginomycotina</taxon>
        <taxon>Ustilaginomycetes</taxon>
        <taxon>Ustilaginales</taxon>
        <taxon>Ustilaginaceae</taxon>
        <taxon>Pseudozyma</taxon>
    </lineage>
</organism>
<sequence length="180" mass="18634">MLAETAAGLAVVAAAIHVGCRSRKPFLLDHRSAAASASVSASSSAPPAGLGSLARWLAKNVAEYLLACDADMRRGPKRVQAKPAWPGSCRHAALALTTAGRQQEEGAPRLCPWQRAAAFPAWQPPGLPACTHAPKPSPCLEDWSSPEPDTTDVAPGHLRLLRLEAPAQTLSAQGATPAAG</sequence>
<name>A0A5C3EVQ8_9BASI</name>
<evidence type="ECO:0000313" key="2">
    <source>
        <dbReference type="Proteomes" id="UP000323386"/>
    </source>
</evidence>
<dbReference type="EMBL" id="OOIP01000002">
    <property type="protein sequence ID" value="SPO35606.1"/>
    <property type="molecule type" value="Genomic_DNA"/>
</dbReference>
<dbReference type="Proteomes" id="UP000323386">
    <property type="component" value="Unassembled WGS sequence"/>
</dbReference>